<organism evidence="2 3">
    <name type="scientific">Colletotrichum chrysophilum</name>
    <dbReference type="NCBI Taxonomy" id="1836956"/>
    <lineage>
        <taxon>Eukaryota</taxon>
        <taxon>Fungi</taxon>
        <taxon>Dikarya</taxon>
        <taxon>Ascomycota</taxon>
        <taxon>Pezizomycotina</taxon>
        <taxon>Sordariomycetes</taxon>
        <taxon>Hypocreomycetidae</taxon>
        <taxon>Glomerellales</taxon>
        <taxon>Glomerellaceae</taxon>
        <taxon>Colletotrichum</taxon>
        <taxon>Colletotrichum gloeosporioides species complex</taxon>
    </lineage>
</organism>
<gene>
    <name evidence="2" type="ORF">CCHR01_07955</name>
</gene>
<name>A0AAD9EM08_9PEZI</name>
<feature type="region of interest" description="Disordered" evidence="1">
    <location>
        <begin position="76"/>
        <end position="101"/>
    </location>
</feature>
<feature type="region of interest" description="Disordered" evidence="1">
    <location>
        <begin position="137"/>
        <end position="179"/>
    </location>
</feature>
<protein>
    <submittedName>
        <fullName evidence="2">Uncharacterized protein</fullName>
    </submittedName>
</protein>
<keyword evidence="3" id="KW-1185">Reference proteome</keyword>
<evidence type="ECO:0000313" key="2">
    <source>
        <dbReference type="EMBL" id="KAK1849436.1"/>
    </source>
</evidence>
<dbReference type="AlphaFoldDB" id="A0AAD9EM08"/>
<evidence type="ECO:0000313" key="3">
    <source>
        <dbReference type="Proteomes" id="UP001243330"/>
    </source>
</evidence>
<reference evidence="2" key="1">
    <citation type="submission" date="2023-01" db="EMBL/GenBank/DDBJ databases">
        <title>Colletotrichum chrysophilum M932 genome sequence.</title>
        <authorList>
            <person name="Baroncelli R."/>
        </authorList>
    </citation>
    <scope>NUCLEOTIDE SEQUENCE</scope>
    <source>
        <strain evidence="2">M932</strain>
    </source>
</reference>
<proteinExistence type="predicted"/>
<dbReference type="EMBL" id="JAQOWY010000144">
    <property type="protein sequence ID" value="KAK1849436.1"/>
    <property type="molecule type" value="Genomic_DNA"/>
</dbReference>
<evidence type="ECO:0000256" key="1">
    <source>
        <dbReference type="SAM" id="MobiDB-lite"/>
    </source>
</evidence>
<dbReference type="Proteomes" id="UP001243330">
    <property type="component" value="Unassembled WGS sequence"/>
</dbReference>
<accession>A0AAD9EM08</accession>
<sequence length="179" mass="18850">MGRRYVVAEHGLPAAFSGSQTHRRAAQLFMVTDMDVKLAYANTAKPPLSRPGALQVTAISCPLSCDSNIIGAGDDEPKAFPKVEDKGRWDEGSSLRTDGQGKGKYGEWHGCIRVNHEASAVWLTAGAGRNNVVAKKSTKAAANLPDNAGNRARPGPKRRPETAVAGEGLMGADGEARGV</sequence>
<comment type="caution">
    <text evidence="2">The sequence shown here is derived from an EMBL/GenBank/DDBJ whole genome shotgun (WGS) entry which is preliminary data.</text>
</comment>